<feature type="signal peptide" evidence="2">
    <location>
        <begin position="1"/>
        <end position="19"/>
    </location>
</feature>
<evidence type="ECO:0000256" key="1">
    <source>
        <dbReference type="ARBA" id="ARBA00022729"/>
    </source>
</evidence>
<keyword evidence="5" id="KW-1185">Reference proteome</keyword>
<proteinExistence type="predicted"/>
<dbReference type="InterPro" id="IPR026444">
    <property type="entry name" value="Secre_tail"/>
</dbReference>
<dbReference type="RefSeq" id="WP_115812250.1">
    <property type="nucleotide sequence ID" value="NZ_JABFDI010000017.1"/>
</dbReference>
<gene>
    <name evidence="4" type="ORF">DFQ09_109106</name>
</gene>
<dbReference type="Gene3D" id="2.60.40.1120">
    <property type="entry name" value="Carboxypeptidase-like, regulatory domain"/>
    <property type="match status" value="1"/>
</dbReference>
<keyword evidence="1 2" id="KW-0732">Signal</keyword>
<evidence type="ECO:0000256" key="2">
    <source>
        <dbReference type="SAM" id="SignalP"/>
    </source>
</evidence>
<name>A0A3D9LND4_9FLAO</name>
<dbReference type="AlphaFoldDB" id="A0A3D9LND4"/>
<evidence type="ECO:0000259" key="3">
    <source>
        <dbReference type="Pfam" id="PF18962"/>
    </source>
</evidence>
<comment type="caution">
    <text evidence="4">The sequence shown here is derived from an EMBL/GenBank/DDBJ whole genome shotgun (WGS) entry which is preliminary data.</text>
</comment>
<evidence type="ECO:0000313" key="5">
    <source>
        <dbReference type="Proteomes" id="UP000256919"/>
    </source>
</evidence>
<dbReference type="InterPro" id="IPR008969">
    <property type="entry name" value="CarboxyPept-like_regulatory"/>
</dbReference>
<dbReference type="OrthoDB" id="1139263at2"/>
<evidence type="ECO:0000313" key="4">
    <source>
        <dbReference type="EMBL" id="REE08044.1"/>
    </source>
</evidence>
<dbReference type="Pfam" id="PF13715">
    <property type="entry name" value="CarbopepD_reg_2"/>
    <property type="match status" value="1"/>
</dbReference>
<dbReference type="Pfam" id="PF18962">
    <property type="entry name" value="Por_Secre_tail"/>
    <property type="match status" value="1"/>
</dbReference>
<sequence length="219" mass="23914">MKKITILILALCFTVTSIAQILVTGVVSNDSITLESASILIKNSTKGIATNSKGQFKIEAKPGDTLSVSYIGYENKEIVLNKDKHLEIKLIEGGKLKAAVVNGFLNDRKSICRAVCYSETRCGVGIETSVNYKLLSNQVRPKLFPNPSSNGVFQLKLNEDYDEVKISIVNSSGQIIQNSTHQKFGEKVTIDVSQFASGIYIINIIADGKQLESIKAIRS</sequence>
<feature type="chain" id="PRO_5017705573" evidence="2">
    <location>
        <begin position="20"/>
        <end position="219"/>
    </location>
</feature>
<reference evidence="4 5" key="1">
    <citation type="submission" date="2018-07" db="EMBL/GenBank/DDBJ databases">
        <title>Genomic Encyclopedia of Type Strains, Phase III (KMG-III): the genomes of soil and plant-associated and newly described type strains.</title>
        <authorList>
            <person name="Whitman W."/>
        </authorList>
    </citation>
    <scope>NUCLEOTIDE SEQUENCE [LARGE SCALE GENOMIC DNA]</scope>
    <source>
        <strain evidence="4 5">CECT 7948</strain>
    </source>
</reference>
<feature type="domain" description="Secretion system C-terminal sorting" evidence="3">
    <location>
        <begin position="143"/>
        <end position="210"/>
    </location>
</feature>
<dbReference type="EMBL" id="QREI01000009">
    <property type="protein sequence ID" value="REE08044.1"/>
    <property type="molecule type" value="Genomic_DNA"/>
</dbReference>
<dbReference type="NCBIfam" id="TIGR04183">
    <property type="entry name" value="Por_Secre_tail"/>
    <property type="match status" value="1"/>
</dbReference>
<accession>A0A3D9LND4</accession>
<organism evidence="4 5">
    <name type="scientific">Winogradskyella pacifica</name>
    <dbReference type="NCBI Taxonomy" id="664642"/>
    <lineage>
        <taxon>Bacteria</taxon>
        <taxon>Pseudomonadati</taxon>
        <taxon>Bacteroidota</taxon>
        <taxon>Flavobacteriia</taxon>
        <taxon>Flavobacteriales</taxon>
        <taxon>Flavobacteriaceae</taxon>
        <taxon>Winogradskyella</taxon>
    </lineage>
</organism>
<dbReference type="Gene3D" id="2.60.40.3080">
    <property type="match status" value="1"/>
</dbReference>
<dbReference type="SUPFAM" id="SSF49464">
    <property type="entry name" value="Carboxypeptidase regulatory domain-like"/>
    <property type="match status" value="1"/>
</dbReference>
<protein>
    <submittedName>
        <fullName evidence="4">Putative secreted protein (Por secretion system target)</fullName>
    </submittedName>
</protein>
<dbReference type="Proteomes" id="UP000256919">
    <property type="component" value="Unassembled WGS sequence"/>
</dbReference>